<feature type="transmembrane region" description="Helical" evidence="8">
    <location>
        <begin position="335"/>
        <end position="354"/>
    </location>
</feature>
<evidence type="ECO:0000256" key="2">
    <source>
        <dbReference type="ARBA" id="ARBA00022448"/>
    </source>
</evidence>
<accession>A0ABQ7IPE5</accession>
<dbReference type="PANTHER" id="PTHR24223">
    <property type="entry name" value="ATP-BINDING CASSETTE SUB-FAMILY C"/>
    <property type="match status" value="1"/>
</dbReference>
<keyword evidence="4" id="KW-0547">Nucleotide-binding</keyword>
<keyword evidence="3 8" id="KW-0812">Transmembrane</keyword>
<evidence type="ECO:0000256" key="7">
    <source>
        <dbReference type="ARBA" id="ARBA00023136"/>
    </source>
</evidence>
<evidence type="ECO:0000313" key="11">
    <source>
        <dbReference type="Proteomes" id="UP000783213"/>
    </source>
</evidence>
<dbReference type="RefSeq" id="XP_038811092.1">
    <property type="nucleotide sequence ID" value="XM_038952442.1"/>
</dbReference>
<dbReference type="InterPro" id="IPR036640">
    <property type="entry name" value="ABC1_TM_sf"/>
</dbReference>
<dbReference type="InterPro" id="IPR056227">
    <property type="entry name" value="TMD0_ABC"/>
</dbReference>
<evidence type="ECO:0000256" key="4">
    <source>
        <dbReference type="ARBA" id="ARBA00022741"/>
    </source>
</evidence>
<keyword evidence="7 8" id="KW-0472">Membrane</keyword>
<dbReference type="Proteomes" id="UP000783213">
    <property type="component" value="Unassembled WGS sequence"/>
</dbReference>
<dbReference type="Pfam" id="PF24357">
    <property type="entry name" value="TMD0_ABC"/>
    <property type="match status" value="1"/>
</dbReference>
<evidence type="ECO:0000256" key="8">
    <source>
        <dbReference type="SAM" id="Phobius"/>
    </source>
</evidence>
<keyword evidence="6 8" id="KW-1133">Transmembrane helix</keyword>
<protein>
    <recommendedName>
        <fullName evidence="9">ABC transmembrane type-1 domain-containing protein</fullName>
    </recommendedName>
</protein>
<dbReference type="SUPFAM" id="SSF90123">
    <property type="entry name" value="ABC transporter transmembrane region"/>
    <property type="match status" value="1"/>
</dbReference>
<feature type="transmembrane region" description="Helical" evidence="8">
    <location>
        <begin position="258"/>
        <end position="283"/>
    </location>
</feature>
<reference evidence="10 11" key="1">
    <citation type="journal article" date="2020" name="Genome Biol. Evol.">
        <title>Comparative genomics of Sclerotiniaceae.</title>
        <authorList>
            <person name="Valero Jimenez C.A."/>
            <person name="Steentjes M."/>
            <person name="Scholten O.E."/>
            <person name="Van Kan J.A.L."/>
        </authorList>
    </citation>
    <scope>NUCLEOTIDE SEQUENCE [LARGE SCALE GENOMIC DNA]</scope>
    <source>
        <strain evidence="10 11">B1</strain>
    </source>
</reference>
<comment type="subcellular location">
    <subcellularLocation>
        <location evidence="1">Membrane</location>
        <topology evidence="1">Multi-pass membrane protein</topology>
    </subcellularLocation>
</comment>
<feature type="transmembrane region" description="Helical" evidence="8">
    <location>
        <begin position="158"/>
        <end position="177"/>
    </location>
</feature>
<evidence type="ECO:0000256" key="3">
    <source>
        <dbReference type="ARBA" id="ARBA00022692"/>
    </source>
</evidence>
<dbReference type="PANTHER" id="PTHR24223:SF269">
    <property type="entry name" value="ABC MULTIDRUG TRANSPORTER (EUROFUNG)-RELATED"/>
    <property type="match status" value="1"/>
</dbReference>
<name>A0ABQ7IPE5_9HELO</name>
<feature type="transmembrane region" description="Helical" evidence="8">
    <location>
        <begin position="73"/>
        <end position="92"/>
    </location>
</feature>
<dbReference type="Pfam" id="PF00664">
    <property type="entry name" value="ABC_membrane"/>
    <property type="match status" value="1"/>
</dbReference>
<dbReference type="GeneID" id="62231595"/>
<keyword evidence="11" id="KW-1185">Reference proteome</keyword>
<feature type="transmembrane region" description="Helical" evidence="8">
    <location>
        <begin position="130"/>
        <end position="152"/>
    </location>
</feature>
<feature type="domain" description="ABC transmembrane type-1" evidence="9">
    <location>
        <begin position="278"/>
        <end position="552"/>
    </location>
</feature>
<sequence length="552" mass="60356">MNASSVCVADADALFGPRVDPCRRQFDFTLLFEQSVFTVGPSAIFIVLLSLRIPKLYREKRKTLPNSLWGFKLVVISVILCLQIALLASWIVSQGQQTPVSVPATVLSVIATIGLAALSNLENNRSIRPSLVICTYLLLSTLLDIAQARILWLQHGNAALSALFTSSVLAKAVLLCLEAFEKRSFLKDPYNRYPPEALAGVINTSLFWWLNTLIQNGHRNLLSLGDLFDTDKALSSSSLGTKMQTAWRNQSPNGKYSLLFAILTIFKIPLLTLIFPRLCLIGFKFSQPLLINRAISLIDNPETPGNQNIGYALIGATALIYLGLAISTAQYQHQIFQVITMIRGGLVCIIYNVTLSLDANSTGNSAAVTLMSTDIERIGTGFSSVDSLWAGPIEAGIAAYLLQREMGLACIAPVIISLACTIGAFSIMKWAKHTQREWVEAVQKRVTITSSALKSIRGIKMQGLTTRLSEDLQELRVQELEYAKPFRRNIIATAVSSNVTTLCGPAITFIVYILIQRTKDAATLNIGQAFTSLSLISLLSTPVSELVQTIPT</sequence>
<proteinExistence type="predicted"/>
<feature type="transmembrane region" description="Helical" evidence="8">
    <location>
        <begin position="35"/>
        <end position="53"/>
    </location>
</feature>
<evidence type="ECO:0000256" key="5">
    <source>
        <dbReference type="ARBA" id="ARBA00022840"/>
    </source>
</evidence>
<dbReference type="Gene3D" id="1.20.1560.10">
    <property type="entry name" value="ABC transporter type 1, transmembrane domain"/>
    <property type="match status" value="1"/>
</dbReference>
<dbReference type="EMBL" id="RCSX01000009">
    <property type="protein sequence ID" value="KAF7930421.1"/>
    <property type="molecule type" value="Genomic_DNA"/>
</dbReference>
<comment type="caution">
    <text evidence="10">The sequence shown here is derived from an EMBL/GenBank/DDBJ whole genome shotgun (WGS) entry which is preliminary data.</text>
</comment>
<feature type="transmembrane region" description="Helical" evidence="8">
    <location>
        <begin position="98"/>
        <end position="118"/>
    </location>
</feature>
<evidence type="ECO:0000256" key="1">
    <source>
        <dbReference type="ARBA" id="ARBA00004141"/>
    </source>
</evidence>
<gene>
    <name evidence="10" type="ORF">EAE98_004821</name>
</gene>
<feature type="transmembrane region" description="Helical" evidence="8">
    <location>
        <begin position="490"/>
        <end position="515"/>
    </location>
</feature>
<organism evidence="10 11">
    <name type="scientific">Botrytis deweyae</name>
    <dbReference type="NCBI Taxonomy" id="2478750"/>
    <lineage>
        <taxon>Eukaryota</taxon>
        <taxon>Fungi</taxon>
        <taxon>Dikarya</taxon>
        <taxon>Ascomycota</taxon>
        <taxon>Pezizomycotina</taxon>
        <taxon>Leotiomycetes</taxon>
        <taxon>Helotiales</taxon>
        <taxon>Sclerotiniaceae</taxon>
        <taxon>Botrytis</taxon>
    </lineage>
</organism>
<dbReference type="PROSITE" id="PS50929">
    <property type="entry name" value="ABC_TM1F"/>
    <property type="match status" value="1"/>
</dbReference>
<evidence type="ECO:0000259" key="9">
    <source>
        <dbReference type="PROSITE" id="PS50929"/>
    </source>
</evidence>
<dbReference type="InterPro" id="IPR050173">
    <property type="entry name" value="ABC_transporter_C-like"/>
</dbReference>
<keyword evidence="5" id="KW-0067">ATP-binding</keyword>
<feature type="transmembrane region" description="Helical" evidence="8">
    <location>
        <begin position="309"/>
        <end position="328"/>
    </location>
</feature>
<keyword evidence="2" id="KW-0813">Transport</keyword>
<evidence type="ECO:0000256" key="6">
    <source>
        <dbReference type="ARBA" id="ARBA00022989"/>
    </source>
</evidence>
<feature type="transmembrane region" description="Helical" evidence="8">
    <location>
        <begin position="406"/>
        <end position="428"/>
    </location>
</feature>
<evidence type="ECO:0000313" key="10">
    <source>
        <dbReference type="EMBL" id="KAF7930421.1"/>
    </source>
</evidence>
<dbReference type="InterPro" id="IPR011527">
    <property type="entry name" value="ABC1_TM_dom"/>
</dbReference>